<keyword evidence="3" id="KW-1185">Reference proteome</keyword>
<evidence type="ECO:0000313" key="2">
    <source>
        <dbReference type="EMBL" id="GJT80946.1"/>
    </source>
</evidence>
<dbReference type="EMBL" id="BQNB010019038">
    <property type="protein sequence ID" value="GJT80946.1"/>
    <property type="molecule type" value="Genomic_DNA"/>
</dbReference>
<dbReference type="Proteomes" id="UP001151760">
    <property type="component" value="Unassembled WGS sequence"/>
</dbReference>
<feature type="region of interest" description="Disordered" evidence="1">
    <location>
        <begin position="93"/>
        <end position="150"/>
    </location>
</feature>
<comment type="caution">
    <text evidence="2">The sequence shown here is derived from an EMBL/GenBank/DDBJ whole genome shotgun (WGS) entry which is preliminary data.</text>
</comment>
<protein>
    <submittedName>
        <fullName evidence="2">Uncharacterized protein</fullName>
    </submittedName>
</protein>
<organism evidence="2 3">
    <name type="scientific">Tanacetum coccineum</name>
    <dbReference type="NCBI Taxonomy" id="301880"/>
    <lineage>
        <taxon>Eukaryota</taxon>
        <taxon>Viridiplantae</taxon>
        <taxon>Streptophyta</taxon>
        <taxon>Embryophyta</taxon>
        <taxon>Tracheophyta</taxon>
        <taxon>Spermatophyta</taxon>
        <taxon>Magnoliopsida</taxon>
        <taxon>eudicotyledons</taxon>
        <taxon>Gunneridae</taxon>
        <taxon>Pentapetalae</taxon>
        <taxon>asterids</taxon>
        <taxon>campanulids</taxon>
        <taxon>Asterales</taxon>
        <taxon>Asteraceae</taxon>
        <taxon>Asteroideae</taxon>
        <taxon>Anthemideae</taxon>
        <taxon>Anthemidinae</taxon>
        <taxon>Tanacetum</taxon>
    </lineage>
</organism>
<proteinExistence type="predicted"/>
<evidence type="ECO:0000313" key="3">
    <source>
        <dbReference type="Proteomes" id="UP001151760"/>
    </source>
</evidence>
<evidence type="ECO:0000256" key="1">
    <source>
        <dbReference type="SAM" id="MobiDB-lite"/>
    </source>
</evidence>
<reference evidence="2" key="1">
    <citation type="journal article" date="2022" name="Int. J. Mol. Sci.">
        <title>Draft Genome of Tanacetum Coccineum: Genomic Comparison of Closely Related Tanacetum-Family Plants.</title>
        <authorList>
            <person name="Yamashiro T."/>
            <person name="Shiraishi A."/>
            <person name="Nakayama K."/>
            <person name="Satake H."/>
        </authorList>
    </citation>
    <scope>NUCLEOTIDE SEQUENCE</scope>
</reference>
<gene>
    <name evidence="2" type="ORF">Tco_1055288</name>
</gene>
<name>A0ABQ5GZ76_9ASTR</name>
<sequence length="299" mass="34131">MFVNALYQPWRTVLSMINMCLTEEDRSSAYPKRQIHQANHLSPVNQAQHSSKDWMLIPDAFLTTNEIKGAPYYSDYQEHVAKYQQILDAERGKAEEGGATKSSKATKVTKPKAAKAGLVGKKRKAKSPLRLIDEPSDEGVPFEEPAHDDEEADLQRALELKPNSEKFQPLPKVQAKGKEKVVEEQATHDLLTLQFPKKKSLTKQFIFQRKHLRSMLEIKKKARLDETLVYKMKASLDQTLVYKIKARLDQTLENLKLPTEDQVILEEPASSTGTLSSLQNLDKDLSFTDQFFMKKTQEE</sequence>
<accession>A0ABQ5GZ76</accession>
<feature type="compositionally biased region" description="Acidic residues" evidence="1">
    <location>
        <begin position="134"/>
        <end position="150"/>
    </location>
</feature>
<reference evidence="2" key="2">
    <citation type="submission" date="2022-01" db="EMBL/GenBank/DDBJ databases">
        <authorList>
            <person name="Yamashiro T."/>
            <person name="Shiraishi A."/>
            <person name="Satake H."/>
            <person name="Nakayama K."/>
        </authorList>
    </citation>
    <scope>NUCLEOTIDE SEQUENCE</scope>
</reference>